<dbReference type="GO" id="GO:0016740">
    <property type="term" value="F:transferase activity"/>
    <property type="evidence" value="ECO:0007669"/>
    <property type="project" value="UniProtKB-KW"/>
</dbReference>
<name>A0A918FHC1_9DEIO</name>
<comment type="catalytic activity">
    <reaction evidence="10">
        <text>L-threonyl-[protein] + FAD = FMN-L-threonyl-[protein] + AMP + H(+)</text>
        <dbReference type="Rhea" id="RHEA:36847"/>
        <dbReference type="Rhea" id="RHEA-COMP:11060"/>
        <dbReference type="Rhea" id="RHEA-COMP:11061"/>
        <dbReference type="ChEBI" id="CHEBI:15378"/>
        <dbReference type="ChEBI" id="CHEBI:30013"/>
        <dbReference type="ChEBI" id="CHEBI:57692"/>
        <dbReference type="ChEBI" id="CHEBI:74257"/>
        <dbReference type="ChEBI" id="CHEBI:456215"/>
        <dbReference type="EC" id="2.7.1.180"/>
    </reaction>
</comment>
<evidence type="ECO:0000256" key="5">
    <source>
        <dbReference type="ARBA" id="ARBA00022679"/>
    </source>
</evidence>
<evidence type="ECO:0000256" key="7">
    <source>
        <dbReference type="ARBA" id="ARBA00022827"/>
    </source>
</evidence>
<keyword evidence="7" id="KW-0274">FAD</keyword>
<dbReference type="EMBL" id="BMQL01000081">
    <property type="protein sequence ID" value="GGR37682.1"/>
    <property type="molecule type" value="Genomic_DNA"/>
</dbReference>
<sequence>MDRQLPERSRGSSVYQFDATGTSWEIETPEPLGTALQQRIRRRVQSFEAIYSRFQPDSLLAQLADAPQGGRFEFPAEATGLFDLYDRLHTLTEGALDPLVGGDLERLGYDRSYSLVPVSTGQQLTRLSWARDVRREGSVLTTRRPLVLDLGAAGKGLLVDLLAGFLREAGQTRFVVDGSGDLRHAGPAGLQVGLEHPFNPRLVIGAVTLQNRALCASAINRRAWGDGLHHVLDARSGRPVEAVVATWVIADEAVIADGLATALFFTAPDVLAQEYAFSGVRMFADGRAEVSGNFDGEVFT</sequence>
<evidence type="ECO:0000256" key="6">
    <source>
        <dbReference type="ARBA" id="ARBA00022723"/>
    </source>
</evidence>
<dbReference type="InterPro" id="IPR003374">
    <property type="entry name" value="ApbE-like_sf"/>
</dbReference>
<proteinExistence type="predicted"/>
<evidence type="ECO:0000256" key="1">
    <source>
        <dbReference type="ARBA" id="ARBA00001946"/>
    </source>
</evidence>
<dbReference type="AlphaFoldDB" id="A0A918FHC1"/>
<comment type="caution">
    <text evidence="11">The sequence shown here is derived from an EMBL/GenBank/DDBJ whole genome shotgun (WGS) entry which is preliminary data.</text>
</comment>
<evidence type="ECO:0000313" key="11">
    <source>
        <dbReference type="EMBL" id="GGR37682.1"/>
    </source>
</evidence>
<keyword evidence="5 11" id="KW-0808">Transferase</keyword>
<keyword evidence="12" id="KW-1185">Reference proteome</keyword>
<comment type="cofactor">
    <cofactor evidence="1">
        <name>Mg(2+)</name>
        <dbReference type="ChEBI" id="CHEBI:18420"/>
    </cofactor>
</comment>
<dbReference type="Pfam" id="PF02424">
    <property type="entry name" value="ApbE"/>
    <property type="match status" value="1"/>
</dbReference>
<evidence type="ECO:0000256" key="9">
    <source>
        <dbReference type="ARBA" id="ARBA00031306"/>
    </source>
</evidence>
<dbReference type="PANTHER" id="PTHR30040:SF2">
    <property type="entry name" value="FAD:PROTEIN FMN TRANSFERASE"/>
    <property type="match status" value="1"/>
</dbReference>
<dbReference type="Proteomes" id="UP000603865">
    <property type="component" value="Unassembled WGS sequence"/>
</dbReference>
<keyword evidence="6" id="KW-0479">Metal-binding</keyword>
<evidence type="ECO:0000256" key="8">
    <source>
        <dbReference type="ARBA" id="ARBA00022842"/>
    </source>
</evidence>
<organism evidence="11 12">
    <name type="scientific">Deinococcus ruber</name>
    <dbReference type="NCBI Taxonomy" id="1848197"/>
    <lineage>
        <taxon>Bacteria</taxon>
        <taxon>Thermotogati</taxon>
        <taxon>Deinococcota</taxon>
        <taxon>Deinococci</taxon>
        <taxon>Deinococcales</taxon>
        <taxon>Deinococcaceae</taxon>
        <taxon>Deinococcus</taxon>
    </lineage>
</organism>
<dbReference type="Gene3D" id="3.10.520.10">
    <property type="entry name" value="ApbE-like domains"/>
    <property type="match status" value="1"/>
</dbReference>
<dbReference type="GO" id="GO:0046872">
    <property type="term" value="F:metal ion binding"/>
    <property type="evidence" value="ECO:0007669"/>
    <property type="project" value="UniProtKB-KW"/>
</dbReference>
<evidence type="ECO:0000256" key="4">
    <source>
        <dbReference type="ARBA" id="ARBA00022630"/>
    </source>
</evidence>
<keyword evidence="8" id="KW-0460">Magnesium</keyword>
<keyword evidence="4" id="KW-0285">Flavoprotein</keyword>
<reference evidence="11" key="1">
    <citation type="journal article" date="2014" name="Int. J. Syst. Evol. Microbiol.">
        <title>Complete genome sequence of Corynebacterium casei LMG S-19264T (=DSM 44701T), isolated from a smear-ripened cheese.</title>
        <authorList>
            <consortium name="US DOE Joint Genome Institute (JGI-PGF)"/>
            <person name="Walter F."/>
            <person name="Albersmeier A."/>
            <person name="Kalinowski J."/>
            <person name="Ruckert C."/>
        </authorList>
    </citation>
    <scope>NUCLEOTIDE SEQUENCE</scope>
    <source>
        <strain evidence="11">JCM 31311</strain>
    </source>
</reference>
<accession>A0A918FHC1</accession>
<dbReference type="InterPro" id="IPR024932">
    <property type="entry name" value="ApbE"/>
</dbReference>
<gene>
    <name evidence="11" type="ORF">GCM10008957_53810</name>
</gene>
<dbReference type="PANTHER" id="PTHR30040">
    <property type="entry name" value="THIAMINE BIOSYNTHESIS LIPOPROTEIN APBE"/>
    <property type="match status" value="1"/>
</dbReference>
<reference evidence="11" key="2">
    <citation type="submission" date="2020-09" db="EMBL/GenBank/DDBJ databases">
        <authorList>
            <person name="Sun Q."/>
            <person name="Ohkuma M."/>
        </authorList>
    </citation>
    <scope>NUCLEOTIDE SEQUENCE</scope>
    <source>
        <strain evidence="11">JCM 31311</strain>
    </source>
</reference>
<evidence type="ECO:0000313" key="12">
    <source>
        <dbReference type="Proteomes" id="UP000603865"/>
    </source>
</evidence>
<dbReference type="EC" id="2.7.1.180" evidence="2"/>
<evidence type="ECO:0000256" key="2">
    <source>
        <dbReference type="ARBA" id="ARBA00011955"/>
    </source>
</evidence>
<evidence type="ECO:0000256" key="3">
    <source>
        <dbReference type="ARBA" id="ARBA00016337"/>
    </source>
</evidence>
<dbReference type="SUPFAM" id="SSF143631">
    <property type="entry name" value="ApbE-like"/>
    <property type="match status" value="1"/>
</dbReference>
<evidence type="ECO:0000256" key="10">
    <source>
        <dbReference type="ARBA" id="ARBA00048540"/>
    </source>
</evidence>
<protein>
    <recommendedName>
        <fullName evidence="3">FAD:protein FMN transferase</fullName>
        <ecNumber evidence="2">2.7.1.180</ecNumber>
    </recommendedName>
    <alternativeName>
        <fullName evidence="9">Flavin transferase</fullName>
    </alternativeName>
</protein>
<dbReference type="RefSeq" id="WP_189093617.1">
    <property type="nucleotide sequence ID" value="NZ_BMQL01000081.1"/>
</dbReference>